<dbReference type="GO" id="GO:0008766">
    <property type="term" value="F:UDP-N-acetylmuramoylalanyl-D-glutamyl-2,6-diaminopimelate-D-alanyl-D-alanine ligase activity"/>
    <property type="evidence" value="ECO:0007669"/>
    <property type="project" value="RHEA"/>
</dbReference>
<evidence type="ECO:0000256" key="5">
    <source>
        <dbReference type="ARBA" id="ARBA00022840"/>
    </source>
</evidence>
<dbReference type="GO" id="GO:0005524">
    <property type="term" value="F:ATP binding"/>
    <property type="evidence" value="ECO:0007669"/>
    <property type="project" value="UniProtKB-UniRule"/>
</dbReference>
<keyword evidence="9 10" id="KW-0961">Cell wall biogenesis/degradation</keyword>
<dbReference type="InterPro" id="IPR051046">
    <property type="entry name" value="MurCDEF_CellWall_CoF430Synth"/>
</dbReference>
<evidence type="ECO:0000256" key="6">
    <source>
        <dbReference type="ARBA" id="ARBA00022960"/>
    </source>
</evidence>
<dbReference type="HAMAP" id="MF_02019">
    <property type="entry name" value="MurF"/>
    <property type="match status" value="1"/>
</dbReference>
<evidence type="ECO:0000313" key="15">
    <source>
        <dbReference type="EMBL" id="AWN82151.1"/>
    </source>
</evidence>
<evidence type="ECO:0000256" key="9">
    <source>
        <dbReference type="ARBA" id="ARBA00023316"/>
    </source>
</evidence>
<comment type="subcellular location">
    <subcellularLocation>
        <location evidence="10 11">Cytoplasm</location>
    </subcellularLocation>
</comment>
<dbReference type="GO" id="GO:0009252">
    <property type="term" value="P:peptidoglycan biosynthetic process"/>
    <property type="evidence" value="ECO:0007669"/>
    <property type="project" value="UniProtKB-UniRule"/>
</dbReference>
<dbReference type="OrthoDB" id="9801978at2"/>
<dbReference type="SUPFAM" id="SSF53623">
    <property type="entry name" value="MurD-like peptide ligases, catalytic domain"/>
    <property type="match status" value="1"/>
</dbReference>
<organism evidence="15 16">
    <name type="scientific">Candidatus Cardinium hertigii</name>
    <dbReference type="NCBI Taxonomy" id="247481"/>
    <lineage>
        <taxon>Bacteria</taxon>
        <taxon>Pseudomonadati</taxon>
        <taxon>Bacteroidota</taxon>
        <taxon>Cytophagia</taxon>
        <taxon>Cytophagales</taxon>
        <taxon>Amoebophilaceae</taxon>
        <taxon>Candidatus Cardinium</taxon>
    </lineage>
</organism>
<evidence type="ECO:0000256" key="3">
    <source>
        <dbReference type="ARBA" id="ARBA00022618"/>
    </source>
</evidence>
<reference evidence="15 16" key="1">
    <citation type="submission" date="2018-05" db="EMBL/GenBank/DDBJ databases">
        <title>Candidatus Cardinium hertigii Genome Assembly.</title>
        <authorList>
            <person name="Showmaker K.C."/>
            <person name="Walden K.O."/>
            <person name="Fields C.J."/>
            <person name="Lambert K.N."/>
            <person name="Hudson M.E."/>
        </authorList>
    </citation>
    <scope>NUCLEOTIDE SEQUENCE [LARGE SCALE GENOMIC DNA]</scope>
    <source>
        <strain evidence="16">cHgTN10</strain>
    </source>
</reference>
<dbReference type="PANTHER" id="PTHR43024">
    <property type="entry name" value="UDP-N-ACETYLMURAMOYL-TRIPEPTIDE--D-ALANYL-D-ALANINE LIGASE"/>
    <property type="match status" value="1"/>
</dbReference>
<dbReference type="EMBL" id="CP029619">
    <property type="protein sequence ID" value="AWN82151.1"/>
    <property type="molecule type" value="Genomic_DNA"/>
</dbReference>
<evidence type="ECO:0000256" key="11">
    <source>
        <dbReference type="RuleBase" id="RU004136"/>
    </source>
</evidence>
<dbReference type="Gene3D" id="3.90.190.20">
    <property type="entry name" value="Mur ligase, C-terminal domain"/>
    <property type="match status" value="1"/>
</dbReference>
<sequence length="436" mass="47706">MVVFTLEVLYQKYLLVRSVTIDSRHVPPGALFFAIRGPRFNGNAFAREALEKGASYAIIDDPAYAGVSAACILVKNTLLTLMQLAVYHRLQYGKHFPFIAITGSYGKTTTKELIYSVLRTTYSTVATKGNLNTSIGVCLTILAMLPETEIAVVEIGATQLGDVALCCQIAQPTYGLITAIGEAHLEGFGSIEGVMQGKGELYDYLYATGGKLFLNTAQPLLVALSQRCKDPITYPQPMDFAPLDLVAEDPYLHYTSPGGSIVKTHLLGRPHIHNIAAALCVASYFQLPKEVANQAIQAYIPRNRRMELVQQGSNQVIMDSYNASPASVQAALETLLQLQVTYRVVILGDMAELGSQAAIWHGRIVEQLVHPGYDLVLLCGILFTAAARQHPAAKIHCFDKVEQLTHYLADCCFQHSGFLVKGSHAWKLDSLLAFIR</sequence>
<keyword evidence="1 10" id="KW-0963">Cytoplasm</keyword>
<dbReference type="InterPro" id="IPR013221">
    <property type="entry name" value="Mur_ligase_cen"/>
</dbReference>
<dbReference type="GO" id="GO:0005737">
    <property type="term" value="C:cytoplasm"/>
    <property type="evidence" value="ECO:0007669"/>
    <property type="project" value="UniProtKB-SubCell"/>
</dbReference>
<protein>
    <recommendedName>
        <fullName evidence="10 11">UDP-N-acetylmuramoyl-tripeptide--D-alanyl-D-alanine ligase</fullName>
        <ecNumber evidence="10 11">6.3.2.10</ecNumber>
    </recommendedName>
    <alternativeName>
        <fullName evidence="10">D-alanyl-D-alanine-adding enzyme</fullName>
    </alternativeName>
</protein>
<keyword evidence="5 10" id="KW-0067">ATP-binding</keyword>
<dbReference type="EC" id="6.3.2.10" evidence="10 11"/>
<dbReference type="GO" id="GO:0071555">
    <property type="term" value="P:cell wall organization"/>
    <property type="evidence" value="ECO:0007669"/>
    <property type="project" value="UniProtKB-KW"/>
</dbReference>
<comment type="function">
    <text evidence="10 11">Involved in cell wall formation. Catalyzes the final step in the synthesis of UDP-N-acetylmuramoyl-pentapeptide, the precursor of murein.</text>
</comment>
<keyword evidence="16" id="KW-1185">Reference proteome</keyword>
<evidence type="ECO:0000256" key="4">
    <source>
        <dbReference type="ARBA" id="ARBA00022741"/>
    </source>
</evidence>
<dbReference type="InterPro" id="IPR035911">
    <property type="entry name" value="MurE/MurF_N"/>
</dbReference>
<dbReference type="NCBIfam" id="TIGR01143">
    <property type="entry name" value="murF"/>
    <property type="match status" value="1"/>
</dbReference>
<evidence type="ECO:0000256" key="2">
    <source>
        <dbReference type="ARBA" id="ARBA00022598"/>
    </source>
</evidence>
<dbReference type="InterPro" id="IPR005863">
    <property type="entry name" value="UDP-N-AcMur_synth"/>
</dbReference>
<dbReference type="InterPro" id="IPR000713">
    <property type="entry name" value="Mur_ligase_N"/>
</dbReference>
<comment type="catalytic activity">
    <reaction evidence="10 11">
        <text>D-alanyl-D-alanine + UDP-N-acetyl-alpha-D-muramoyl-L-alanyl-gamma-D-glutamyl-meso-2,6-diaminopimelate + ATP = UDP-N-acetyl-alpha-D-muramoyl-L-alanyl-gamma-D-glutamyl-meso-2,6-diaminopimeloyl-D-alanyl-D-alanine + ADP + phosphate + H(+)</text>
        <dbReference type="Rhea" id="RHEA:28374"/>
        <dbReference type="ChEBI" id="CHEBI:15378"/>
        <dbReference type="ChEBI" id="CHEBI:30616"/>
        <dbReference type="ChEBI" id="CHEBI:43474"/>
        <dbReference type="ChEBI" id="CHEBI:57822"/>
        <dbReference type="ChEBI" id="CHEBI:61386"/>
        <dbReference type="ChEBI" id="CHEBI:83905"/>
        <dbReference type="ChEBI" id="CHEBI:456216"/>
        <dbReference type="EC" id="6.3.2.10"/>
    </reaction>
</comment>
<dbReference type="GO" id="GO:0008360">
    <property type="term" value="P:regulation of cell shape"/>
    <property type="evidence" value="ECO:0007669"/>
    <property type="project" value="UniProtKB-KW"/>
</dbReference>
<comment type="similarity">
    <text evidence="10">Belongs to the MurCDEF family. MurF subfamily.</text>
</comment>
<evidence type="ECO:0000256" key="7">
    <source>
        <dbReference type="ARBA" id="ARBA00022984"/>
    </source>
</evidence>
<comment type="pathway">
    <text evidence="10 11">Cell wall biogenesis; peptidoglycan biosynthesis.</text>
</comment>
<keyword evidence="7 10" id="KW-0573">Peptidoglycan synthesis</keyword>
<dbReference type="SUPFAM" id="SSF53244">
    <property type="entry name" value="MurD-like peptide ligases, peptide-binding domain"/>
    <property type="match status" value="1"/>
</dbReference>
<evidence type="ECO:0000259" key="12">
    <source>
        <dbReference type="Pfam" id="PF01225"/>
    </source>
</evidence>
<gene>
    <name evidence="10 15" type="primary">murF</name>
    <name evidence="15" type="ORF">DK880_00850</name>
</gene>
<keyword evidence="8 10" id="KW-0131">Cell cycle</keyword>
<dbReference type="Proteomes" id="UP000245872">
    <property type="component" value="Chromosome"/>
</dbReference>
<evidence type="ECO:0000256" key="10">
    <source>
        <dbReference type="HAMAP-Rule" id="MF_02019"/>
    </source>
</evidence>
<evidence type="ECO:0000313" key="16">
    <source>
        <dbReference type="Proteomes" id="UP000245872"/>
    </source>
</evidence>
<name>A0A2Z3L9X3_9BACT</name>
<dbReference type="SUPFAM" id="SSF63418">
    <property type="entry name" value="MurE/MurF N-terminal domain"/>
    <property type="match status" value="1"/>
</dbReference>
<feature type="domain" description="Mur ligase central" evidence="14">
    <location>
        <begin position="101"/>
        <end position="282"/>
    </location>
</feature>
<dbReference type="UniPathway" id="UPA00219"/>
<evidence type="ECO:0000256" key="8">
    <source>
        <dbReference type="ARBA" id="ARBA00023306"/>
    </source>
</evidence>
<dbReference type="InterPro" id="IPR036565">
    <property type="entry name" value="Mur-like_cat_sf"/>
</dbReference>
<proteinExistence type="inferred from homology"/>
<dbReference type="KEGG" id="cher:DK880_00850"/>
<dbReference type="InterPro" id="IPR036615">
    <property type="entry name" value="Mur_ligase_C_dom_sf"/>
</dbReference>
<feature type="domain" description="Mur ligase N-terminal catalytic" evidence="12">
    <location>
        <begin position="17"/>
        <end position="64"/>
    </location>
</feature>
<dbReference type="Pfam" id="PF08245">
    <property type="entry name" value="Mur_ligase_M"/>
    <property type="match status" value="1"/>
</dbReference>
<dbReference type="Pfam" id="PF02875">
    <property type="entry name" value="Mur_ligase_C"/>
    <property type="match status" value="1"/>
</dbReference>
<evidence type="ECO:0000259" key="13">
    <source>
        <dbReference type="Pfam" id="PF02875"/>
    </source>
</evidence>
<keyword evidence="6 10" id="KW-0133">Cell shape</keyword>
<dbReference type="AlphaFoldDB" id="A0A2Z3L9X3"/>
<dbReference type="GO" id="GO:0051301">
    <property type="term" value="P:cell division"/>
    <property type="evidence" value="ECO:0007669"/>
    <property type="project" value="UniProtKB-KW"/>
</dbReference>
<feature type="binding site" evidence="10">
    <location>
        <begin position="103"/>
        <end position="109"/>
    </location>
    <ligand>
        <name>ATP</name>
        <dbReference type="ChEBI" id="CHEBI:30616"/>
    </ligand>
</feature>
<dbReference type="InterPro" id="IPR004101">
    <property type="entry name" value="Mur_ligase_C"/>
</dbReference>
<dbReference type="PANTHER" id="PTHR43024:SF1">
    <property type="entry name" value="UDP-N-ACETYLMURAMOYL-TRIPEPTIDE--D-ALANYL-D-ALANINE LIGASE"/>
    <property type="match status" value="1"/>
</dbReference>
<accession>A0A2Z3L9X3</accession>
<evidence type="ECO:0000259" key="14">
    <source>
        <dbReference type="Pfam" id="PF08245"/>
    </source>
</evidence>
<keyword evidence="2 10" id="KW-0436">Ligase</keyword>
<dbReference type="Gene3D" id="3.40.1190.10">
    <property type="entry name" value="Mur-like, catalytic domain"/>
    <property type="match status" value="1"/>
</dbReference>
<keyword evidence="4 10" id="KW-0547">Nucleotide-binding</keyword>
<dbReference type="Gene3D" id="3.40.1390.10">
    <property type="entry name" value="MurE/MurF, N-terminal domain"/>
    <property type="match status" value="1"/>
</dbReference>
<feature type="domain" description="Mur ligase C-terminal" evidence="13">
    <location>
        <begin position="304"/>
        <end position="423"/>
    </location>
</feature>
<dbReference type="RefSeq" id="WP_109997544.1">
    <property type="nucleotide sequence ID" value="NZ_CP029619.1"/>
</dbReference>
<evidence type="ECO:0000256" key="1">
    <source>
        <dbReference type="ARBA" id="ARBA00022490"/>
    </source>
</evidence>
<dbReference type="Pfam" id="PF01225">
    <property type="entry name" value="Mur_ligase"/>
    <property type="match status" value="1"/>
</dbReference>
<keyword evidence="3 10" id="KW-0132">Cell division</keyword>
<dbReference type="GO" id="GO:0047480">
    <property type="term" value="F:UDP-N-acetylmuramoyl-tripeptide-D-alanyl-D-alanine ligase activity"/>
    <property type="evidence" value="ECO:0007669"/>
    <property type="project" value="UniProtKB-UniRule"/>
</dbReference>